<reference evidence="3" key="1">
    <citation type="submission" date="2013-11" db="EMBL/GenBank/DDBJ databases">
        <authorList>
            <person name="Hoang H.T."/>
            <person name="Killian M.L."/>
            <person name="Madson D.M."/>
            <person name="Arruda P.H.E."/>
            <person name="Sun D."/>
            <person name="Schwartz K.J."/>
            <person name="Yoon K."/>
        </authorList>
    </citation>
    <scope>NUCLEOTIDE SEQUENCE [LARGE SCALE GENOMIC DNA]</scope>
    <source>
        <strain evidence="3">CDK2</strain>
    </source>
</reference>
<evidence type="ECO:0000256" key="1">
    <source>
        <dbReference type="SAM" id="MobiDB-lite"/>
    </source>
</evidence>
<evidence type="ECO:0000313" key="2">
    <source>
        <dbReference type="EMBL" id="KPN31309.1"/>
    </source>
</evidence>
<dbReference type="EMBL" id="LGUC01000001">
    <property type="protein sequence ID" value="KPN31309.1"/>
    <property type="molecule type" value="Genomic_DNA"/>
</dbReference>
<dbReference type="AlphaFoldDB" id="A0A0P7HW82"/>
<evidence type="ECO:0000313" key="3">
    <source>
        <dbReference type="Proteomes" id="UP000050535"/>
    </source>
</evidence>
<comment type="caution">
    <text evidence="2">The sequence shown here is derived from an EMBL/GenBank/DDBJ whole genome shotgun (WGS) entry which is preliminary data.</text>
</comment>
<keyword evidence="3" id="KW-1185">Reference proteome</keyword>
<protein>
    <recommendedName>
        <fullName evidence="4">Polyketide cyclase / dehydrase and lipid transport</fullName>
    </recommendedName>
</protein>
<accession>A0A0P7HW82</accession>
<dbReference type="SUPFAM" id="SSF55961">
    <property type="entry name" value="Bet v1-like"/>
    <property type="match status" value="1"/>
</dbReference>
<dbReference type="Pfam" id="PF10604">
    <property type="entry name" value="Polyketide_cyc2"/>
    <property type="match status" value="1"/>
</dbReference>
<dbReference type="PATRIC" id="fig|699431.3.peg.2104"/>
<evidence type="ECO:0008006" key="4">
    <source>
        <dbReference type="Google" id="ProtNLM"/>
    </source>
</evidence>
<proteinExistence type="predicted"/>
<dbReference type="Proteomes" id="UP000050535">
    <property type="component" value="Unassembled WGS sequence"/>
</dbReference>
<organism evidence="2 3">
    <name type="scientific">Halolamina pelagica</name>
    <dbReference type="NCBI Taxonomy" id="699431"/>
    <lineage>
        <taxon>Archaea</taxon>
        <taxon>Methanobacteriati</taxon>
        <taxon>Methanobacteriota</taxon>
        <taxon>Stenosarchaea group</taxon>
        <taxon>Halobacteria</taxon>
        <taxon>Halobacteriales</taxon>
        <taxon>Haloferacaceae</taxon>
    </lineage>
</organism>
<dbReference type="Gene3D" id="3.30.530.20">
    <property type="match status" value="1"/>
</dbReference>
<sequence>MTVRVERTFTFDAPAEQVWEFIADPAKRAEAISVVESYEVTDEDGREAVWQVSLPIPGIGATVAVETEDVERDPRSTSSSSADRRRFALPADTPSSPRARRRRCATSSSSTADSPAWSGSSRRTSRRNSTTSKPRSGRIWD</sequence>
<gene>
    <name evidence="2" type="ORF">SY89_02052</name>
</gene>
<dbReference type="STRING" id="699431.SY89_02052"/>
<dbReference type="InterPro" id="IPR023393">
    <property type="entry name" value="START-like_dom_sf"/>
</dbReference>
<dbReference type="InterPro" id="IPR019587">
    <property type="entry name" value="Polyketide_cyclase/dehydratase"/>
</dbReference>
<feature type="compositionally biased region" description="Low complexity" evidence="1">
    <location>
        <begin position="105"/>
        <end position="134"/>
    </location>
</feature>
<name>A0A0P7HW82_9EURY</name>
<feature type="region of interest" description="Disordered" evidence="1">
    <location>
        <begin position="65"/>
        <end position="141"/>
    </location>
</feature>